<dbReference type="PANTHER" id="PTHR23150">
    <property type="entry name" value="SULFATASE MODIFYING FACTOR 1, 2"/>
    <property type="match status" value="1"/>
</dbReference>
<keyword evidence="3" id="KW-1185">Reference proteome</keyword>
<proteinExistence type="predicted"/>
<dbReference type="Gene3D" id="3.90.1580.10">
    <property type="entry name" value="paralog of FGE (formylglycine-generating enzyme)"/>
    <property type="match status" value="1"/>
</dbReference>
<geneLocation type="plasmid" evidence="2 3">
    <name>pSCL4</name>
</geneLocation>
<protein>
    <submittedName>
        <fullName evidence="2">Transcriptional regulator, XRE family protein</fullName>
    </submittedName>
</protein>
<dbReference type="GeneID" id="93733578"/>
<dbReference type="OrthoDB" id="9768004at2"/>
<dbReference type="GO" id="GO:0120147">
    <property type="term" value="F:formylglycine-generating oxidase activity"/>
    <property type="evidence" value="ECO:0007669"/>
    <property type="project" value="TreeGrafter"/>
</dbReference>
<dbReference type="InterPro" id="IPR051043">
    <property type="entry name" value="Sulfatase_Mod_Factor_Kinase"/>
</dbReference>
<dbReference type="SUPFAM" id="SSF56436">
    <property type="entry name" value="C-type lectin-like"/>
    <property type="match status" value="1"/>
</dbReference>
<evidence type="ECO:0000259" key="1">
    <source>
        <dbReference type="Pfam" id="PF03781"/>
    </source>
</evidence>
<dbReference type="eggNOG" id="COG1262">
    <property type="taxonomic scope" value="Bacteria"/>
</dbReference>
<keyword evidence="2" id="KW-0614">Plasmid</keyword>
<dbReference type="InterPro" id="IPR005532">
    <property type="entry name" value="SUMF_dom"/>
</dbReference>
<dbReference type="InterPro" id="IPR016187">
    <property type="entry name" value="CTDL_fold"/>
</dbReference>
<reference evidence="2 3" key="1">
    <citation type="journal article" date="2010" name="Genome Biol. Evol.">
        <title>The sequence of a 1.8-mb bacterial linear plasmid reveals a rich evolutionary reservoir of secondary metabolic pathways.</title>
        <authorList>
            <person name="Medema M.H."/>
            <person name="Trefzer A."/>
            <person name="Kovalchuk A."/>
            <person name="van den Berg M."/>
            <person name="Mueller U."/>
            <person name="Heijne W."/>
            <person name="Wu L."/>
            <person name="Alam M.T."/>
            <person name="Ronning C.M."/>
            <person name="Nierman W.C."/>
            <person name="Bovenberg R.A.L."/>
            <person name="Breitling R."/>
            <person name="Takano E."/>
        </authorList>
    </citation>
    <scope>NUCLEOTIDE SEQUENCE [LARGE SCALE GENOMIC DNA]</scope>
    <source>
        <strain evidence="3">ATCC 27064 / DSM 738 / JCM 4710 / NBRC 13307 / NCIMB 12785 / NRRL 3585 / VKM Ac-602</strain>
        <plasmid evidence="2">pSCL4</plasmid>
    </source>
</reference>
<dbReference type="EMBL" id="CM000914">
    <property type="protein sequence ID" value="EFG03913.2"/>
    <property type="molecule type" value="Genomic_DNA"/>
</dbReference>
<dbReference type="InterPro" id="IPR042095">
    <property type="entry name" value="SUMF_sf"/>
</dbReference>
<evidence type="ECO:0000313" key="2">
    <source>
        <dbReference type="EMBL" id="EFG03913.2"/>
    </source>
</evidence>
<dbReference type="AlphaFoldDB" id="B5GZI4"/>
<sequence length="285" mass="31724">MGVNRWTGSEVALLRQALRKTTRDFAALVPVSQRQLTTWEHRGPTITLRPGNQEALDTLLARAGHPAQERFAALLTERAAADHDERTEQLLRRHPRTVTHPADGKLMVPVDVHPTTNRDYTRFVRATGHPPPPHWTAGHYPAALADHPVVWVSWHDATAYAHWAGKQLPTARQWEKAARGPNGRHYPWGDEPTAAKCNVAEAGIGTTTPVTRYQSGISPYGAFDLCGNCWEWCSTEEHPPANPRRYELKGSAFTSPFERALPSLQNTANAGMRDNDTTFRCVSPP</sequence>
<evidence type="ECO:0000313" key="3">
    <source>
        <dbReference type="Proteomes" id="UP000002357"/>
    </source>
</evidence>
<feature type="domain" description="Sulfatase-modifying factor enzyme-like" evidence="1">
    <location>
        <begin position="111"/>
        <end position="282"/>
    </location>
</feature>
<dbReference type="Proteomes" id="UP000002357">
    <property type="component" value="Plasmid pSCL4"/>
</dbReference>
<gene>
    <name evidence="2" type="ORF">SCLAV_p0423</name>
</gene>
<dbReference type="PANTHER" id="PTHR23150:SF19">
    <property type="entry name" value="FORMYLGLYCINE-GENERATING ENZYME"/>
    <property type="match status" value="1"/>
</dbReference>
<organism evidence="2 3">
    <name type="scientific">Streptomyces clavuligerus</name>
    <dbReference type="NCBI Taxonomy" id="1901"/>
    <lineage>
        <taxon>Bacteria</taxon>
        <taxon>Bacillati</taxon>
        <taxon>Actinomycetota</taxon>
        <taxon>Actinomycetes</taxon>
        <taxon>Kitasatosporales</taxon>
        <taxon>Streptomycetaceae</taxon>
        <taxon>Streptomyces</taxon>
    </lineage>
</organism>
<accession>B5GZI4</accession>
<dbReference type="RefSeq" id="WP_003957356.1">
    <property type="nucleotide sequence ID" value="NZ_CM000914.1"/>
</dbReference>
<name>B5GZI4_STRCL</name>
<dbReference type="Pfam" id="PF03781">
    <property type="entry name" value="FGE-sulfatase"/>
    <property type="match status" value="1"/>
</dbReference>